<feature type="transmembrane region" description="Helical" evidence="1">
    <location>
        <begin position="39"/>
        <end position="57"/>
    </location>
</feature>
<feature type="transmembrane region" description="Helical" evidence="1">
    <location>
        <begin position="666"/>
        <end position="687"/>
    </location>
</feature>
<dbReference type="PANTHER" id="PTHR37947">
    <property type="entry name" value="BLL2462 PROTEIN"/>
    <property type="match status" value="1"/>
</dbReference>
<keyword evidence="1" id="KW-1133">Transmembrane helix</keyword>
<dbReference type="Gene3D" id="3.40.50.880">
    <property type="match status" value="1"/>
</dbReference>
<dbReference type="AlphaFoldDB" id="A0AAU7XAM3"/>
<dbReference type="SUPFAM" id="SSF52317">
    <property type="entry name" value="Class I glutamine amidotransferase-like"/>
    <property type="match status" value="1"/>
</dbReference>
<sequence length="691" mass="74015">MNLSLAFAPVLPLALIAALGLVALALAVWAIVSGIRGSWLRLAAVAALLIALLDPIVSREDREPLPSVVALVTDKSQSQMLGNRAAETEAARASLAKSLAAMPNVELREVAAGNDRDGVETDGTRLFEAVGQALSDVPPDRVAGVVMLTDGQVHDVPKDVGQLGFNAPVHALISGRDGEIDRRVAVTLAPRFGLVGQKQKIAYRVIDSGTAGGGRVKVSIRRDGQPVGEASVIPGETANAEVEITHAGDNIVEIDAEPLAGELTALNNRAVVTVEGIREHLRVLLVSGEPHAGERTWRNLLKSDASVDLVHFTILRPPEKQDGTPINELSLIAFPTRELFQEKISEFDLIIFDRYQRRGILPAIYFDNISRYVRDGGAVLVASGPDFSGAGSLFRTPLASVLPADPTGGVVEDPFVPLVSDIGRRHPVTRDLPGGAGDKPSWAPWFRMVEVAPSGGTSVMQGPGGKPLLLLSREGKGRVGLLTSDHVWLWARGFEGGGPHGVLLRRLAHWLMKEPDLEEEALRLTARGRDLVVERQTLGTEVKPVEVTRPTGAKQTVALRQERAGLWRATLEGRELGLWRVTDGERTALANVGPANPREYTDVLSTPKVLAPIAAATGGSVRRMIKDDKLALPRVLPVRAGATMAGSDWIGVRLTEASVLKGVDRLPLFTGFLGLAILLGLVSAMWWREGR</sequence>
<keyword evidence="1" id="KW-0812">Transmembrane</keyword>
<name>A0AAU7XAM3_9HYPH</name>
<dbReference type="KEGG" id="mflg:ABS361_02005"/>
<evidence type="ECO:0000256" key="1">
    <source>
        <dbReference type="SAM" id="Phobius"/>
    </source>
</evidence>
<proteinExistence type="predicted"/>
<feature type="transmembrane region" description="Helical" evidence="1">
    <location>
        <begin position="6"/>
        <end position="32"/>
    </location>
</feature>
<accession>A0AAU7XAM3</accession>
<dbReference type="RefSeq" id="WP_407050182.1">
    <property type="nucleotide sequence ID" value="NZ_CP158568.1"/>
</dbReference>
<keyword evidence="1" id="KW-0472">Membrane</keyword>
<dbReference type="EMBL" id="CP158568">
    <property type="protein sequence ID" value="XBY45092.1"/>
    <property type="molecule type" value="Genomic_DNA"/>
</dbReference>
<dbReference type="PANTHER" id="PTHR37947:SF1">
    <property type="entry name" value="BLL2462 PROTEIN"/>
    <property type="match status" value="1"/>
</dbReference>
<gene>
    <name evidence="2" type="ORF">ABS361_02005</name>
</gene>
<evidence type="ECO:0008006" key="3">
    <source>
        <dbReference type="Google" id="ProtNLM"/>
    </source>
</evidence>
<dbReference type="InterPro" id="IPR029062">
    <property type="entry name" value="Class_I_gatase-like"/>
</dbReference>
<protein>
    <recommendedName>
        <fullName evidence="3">Glutamine amidotransferase domain-containing protein</fullName>
    </recommendedName>
</protein>
<reference evidence="2" key="1">
    <citation type="submission" date="2024-06" db="EMBL/GenBank/DDBJ databases">
        <title>Methylostella associata gen. nov., sp. nov., a novel Ancalomicrobiaceae-affiliated facultatively methylotrophic bacteria that feed on methanotrophs of the genus Methylococcus.</title>
        <authorList>
            <person name="Saltykova V."/>
            <person name="Danilova O.V."/>
            <person name="Oshkin I.Y."/>
            <person name="Belova S.E."/>
            <person name="Pimenov N.V."/>
            <person name="Dedysh S.N."/>
        </authorList>
    </citation>
    <scope>NUCLEOTIDE SEQUENCE</scope>
    <source>
        <strain evidence="2">S20</strain>
    </source>
</reference>
<evidence type="ECO:0000313" key="2">
    <source>
        <dbReference type="EMBL" id="XBY45092.1"/>
    </source>
</evidence>
<organism evidence="2">
    <name type="scientific">Methyloraptor flagellatus</name>
    <dbReference type="NCBI Taxonomy" id="3162530"/>
    <lineage>
        <taxon>Bacteria</taxon>
        <taxon>Pseudomonadati</taxon>
        <taxon>Pseudomonadota</taxon>
        <taxon>Alphaproteobacteria</taxon>
        <taxon>Hyphomicrobiales</taxon>
        <taxon>Ancalomicrobiaceae</taxon>
        <taxon>Methyloraptor</taxon>
    </lineage>
</organism>